<organism evidence="6 7">
    <name type="scientific">Amycolatopsis echigonensis</name>
    <dbReference type="NCBI Taxonomy" id="2576905"/>
    <lineage>
        <taxon>Bacteria</taxon>
        <taxon>Bacillati</taxon>
        <taxon>Actinomycetota</taxon>
        <taxon>Actinomycetes</taxon>
        <taxon>Pseudonocardiales</taxon>
        <taxon>Pseudonocardiaceae</taxon>
        <taxon>Amycolatopsis</taxon>
    </lineage>
</organism>
<dbReference type="InterPro" id="IPR036388">
    <property type="entry name" value="WH-like_DNA-bd_sf"/>
</dbReference>
<dbReference type="InterPro" id="IPR029016">
    <property type="entry name" value="GAF-like_dom_sf"/>
</dbReference>
<proteinExistence type="predicted"/>
<dbReference type="SUPFAM" id="SSF46785">
    <property type="entry name" value="Winged helix' DNA-binding domain"/>
    <property type="match status" value="1"/>
</dbReference>
<dbReference type="EMBL" id="PJMY01000001">
    <property type="protein sequence ID" value="PKW00005.1"/>
    <property type="molecule type" value="Genomic_DNA"/>
</dbReference>
<accession>A0A2N3X1M7</accession>
<dbReference type="InterPro" id="IPR050707">
    <property type="entry name" value="HTH_MetabolicPath_Reg"/>
</dbReference>
<keyword evidence="7" id="KW-1185">Reference proteome</keyword>
<evidence type="ECO:0000259" key="4">
    <source>
        <dbReference type="PROSITE" id="PS51077"/>
    </source>
</evidence>
<dbReference type="PANTHER" id="PTHR30136">
    <property type="entry name" value="HELIX-TURN-HELIX TRANSCRIPTIONAL REGULATOR, ICLR FAMILY"/>
    <property type="match status" value="1"/>
</dbReference>
<dbReference type="PROSITE" id="PS51077">
    <property type="entry name" value="HTH_ICLR"/>
    <property type="match status" value="1"/>
</dbReference>
<name>A0A2N3X1M7_9PSEU</name>
<keyword evidence="2" id="KW-0238">DNA-binding</keyword>
<dbReference type="Gene3D" id="1.10.10.10">
    <property type="entry name" value="Winged helix-like DNA-binding domain superfamily/Winged helix DNA-binding domain"/>
    <property type="match status" value="1"/>
</dbReference>
<dbReference type="GO" id="GO:0045892">
    <property type="term" value="P:negative regulation of DNA-templated transcription"/>
    <property type="evidence" value="ECO:0007669"/>
    <property type="project" value="TreeGrafter"/>
</dbReference>
<keyword evidence="1" id="KW-0805">Transcription regulation</keyword>
<reference evidence="6 7" key="1">
    <citation type="submission" date="2017-12" db="EMBL/GenBank/DDBJ databases">
        <title>Sequencing the genomes of 1000 Actinobacteria strains.</title>
        <authorList>
            <person name="Klenk H.-P."/>
        </authorList>
    </citation>
    <scope>NUCLEOTIDE SEQUENCE [LARGE SCALE GENOMIC DNA]</scope>
    <source>
        <strain evidence="6 7">DSM 45165</strain>
    </source>
</reference>
<dbReference type="InterPro" id="IPR036390">
    <property type="entry name" value="WH_DNA-bd_sf"/>
</dbReference>
<dbReference type="GO" id="GO:0003677">
    <property type="term" value="F:DNA binding"/>
    <property type="evidence" value="ECO:0007669"/>
    <property type="project" value="UniProtKB-KW"/>
</dbReference>
<dbReference type="Pfam" id="PF01614">
    <property type="entry name" value="IclR_C"/>
    <property type="match status" value="1"/>
</dbReference>
<feature type="domain" description="HTH iclR-type" evidence="4">
    <location>
        <begin position="13"/>
        <end position="73"/>
    </location>
</feature>
<evidence type="ECO:0000256" key="2">
    <source>
        <dbReference type="ARBA" id="ARBA00023125"/>
    </source>
</evidence>
<protein>
    <submittedName>
        <fullName evidence="6">IclR family transcriptional regulator</fullName>
    </submittedName>
</protein>
<evidence type="ECO:0000313" key="7">
    <source>
        <dbReference type="Proteomes" id="UP000233750"/>
    </source>
</evidence>
<dbReference type="PANTHER" id="PTHR30136:SF24">
    <property type="entry name" value="HTH-TYPE TRANSCRIPTIONAL REPRESSOR ALLR"/>
    <property type="match status" value="1"/>
</dbReference>
<evidence type="ECO:0000259" key="5">
    <source>
        <dbReference type="PROSITE" id="PS51078"/>
    </source>
</evidence>
<dbReference type="InterPro" id="IPR014757">
    <property type="entry name" value="Tscrpt_reg_IclR_C"/>
</dbReference>
<comment type="caution">
    <text evidence="6">The sequence shown here is derived from an EMBL/GenBank/DDBJ whole genome shotgun (WGS) entry which is preliminary data.</text>
</comment>
<gene>
    <name evidence="6" type="ORF">ATK30_0076</name>
</gene>
<dbReference type="AlphaFoldDB" id="A0A2N3X1M7"/>
<sequence>MVTDGEQAGGSSVQVVRKSARILDCFSATTPRLRAADIVQATGLPTSTVARILRTLVGENLLQRQGQEYSIGLRVTAWSAAAKAGSDLIAAAGPHVTALRDLCRESCGIYVRQGASRVSVLSAESTHSIIYRGYVGQILPLQAGAAGKVFMAYDDQALAAALDDGLKAFTPHSVTDRQVLDKELDLVRERGWAFAEEEREVGLNSLAAPIFGPSGTIVAALAVGAPSFRLTAATVESLADDVTASAGAISRALLGQNRT</sequence>
<dbReference type="Pfam" id="PF09339">
    <property type="entry name" value="HTH_IclR"/>
    <property type="match status" value="1"/>
</dbReference>
<dbReference type="SUPFAM" id="SSF55781">
    <property type="entry name" value="GAF domain-like"/>
    <property type="match status" value="1"/>
</dbReference>
<dbReference type="OrthoDB" id="8479143at2"/>
<dbReference type="PROSITE" id="PS51078">
    <property type="entry name" value="ICLR_ED"/>
    <property type="match status" value="1"/>
</dbReference>
<dbReference type="RefSeq" id="WP_101433733.1">
    <property type="nucleotide sequence ID" value="NZ_PJMY01000001.1"/>
</dbReference>
<dbReference type="GO" id="GO:0003700">
    <property type="term" value="F:DNA-binding transcription factor activity"/>
    <property type="evidence" value="ECO:0007669"/>
    <property type="project" value="TreeGrafter"/>
</dbReference>
<dbReference type="SMART" id="SM00346">
    <property type="entry name" value="HTH_ICLR"/>
    <property type="match status" value="1"/>
</dbReference>
<dbReference type="Proteomes" id="UP000233750">
    <property type="component" value="Unassembled WGS sequence"/>
</dbReference>
<keyword evidence="3" id="KW-0804">Transcription</keyword>
<evidence type="ECO:0000256" key="3">
    <source>
        <dbReference type="ARBA" id="ARBA00023163"/>
    </source>
</evidence>
<evidence type="ECO:0000313" key="6">
    <source>
        <dbReference type="EMBL" id="PKW00005.1"/>
    </source>
</evidence>
<evidence type="ECO:0000256" key="1">
    <source>
        <dbReference type="ARBA" id="ARBA00023015"/>
    </source>
</evidence>
<feature type="domain" description="IclR-ED" evidence="5">
    <location>
        <begin position="74"/>
        <end position="255"/>
    </location>
</feature>
<dbReference type="Gene3D" id="3.30.450.40">
    <property type="match status" value="1"/>
</dbReference>
<dbReference type="InterPro" id="IPR005471">
    <property type="entry name" value="Tscrpt_reg_IclR_N"/>
</dbReference>